<name>A0A5S3YZU1_9GAMM</name>
<sequence>MPFLPIWPPMLRTKFKQNKILLTFFSCASVKNTCATRNVSMPVSAVPTERLAPTHINKRFGRYSVLSAYGLPLMPLGRPGAALSHWLIWATYHSLGLWLIAALVVLLVNHNHQQGQQMAANLAAPKVWDVYVFEKQGLSRALGKDAAPGYQVLQVKAVDPDTVTFKVSSVTYKRESGTDKAISMDNLMLDSYFLTNSISLERQQLAPLFAQGTIISARRPEHIYIDGGIVRPRPKPKPLYEGPKLNQANQKGIEYFRQGLWTEALSAFQRGAEQGDAWSQYNLGDMYLKGQSTEQDTRQACLWFKKAAEQNHPKAKIALKHCS</sequence>
<dbReference type="Proteomes" id="UP000305874">
    <property type="component" value="Unassembled WGS sequence"/>
</dbReference>
<dbReference type="SMART" id="SM00671">
    <property type="entry name" value="SEL1"/>
    <property type="match status" value="1"/>
</dbReference>
<evidence type="ECO:0000256" key="1">
    <source>
        <dbReference type="SAM" id="Phobius"/>
    </source>
</evidence>
<keyword evidence="1" id="KW-1133">Transmembrane helix</keyword>
<protein>
    <recommendedName>
        <fullName evidence="4">Sel1 repeat family protein</fullName>
    </recommendedName>
</protein>
<dbReference type="InterPro" id="IPR011990">
    <property type="entry name" value="TPR-like_helical_dom_sf"/>
</dbReference>
<organism evidence="2 3">
    <name type="scientific">Pseudoalteromonas ruthenica</name>
    <dbReference type="NCBI Taxonomy" id="151081"/>
    <lineage>
        <taxon>Bacteria</taxon>
        <taxon>Pseudomonadati</taxon>
        <taxon>Pseudomonadota</taxon>
        <taxon>Gammaproteobacteria</taxon>
        <taxon>Alteromonadales</taxon>
        <taxon>Pseudoalteromonadaceae</taxon>
        <taxon>Pseudoalteromonas</taxon>
    </lineage>
</organism>
<gene>
    <name evidence="2" type="ORF">CWC05_18080</name>
</gene>
<dbReference type="PANTHER" id="PTHR11102">
    <property type="entry name" value="SEL-1-LIKE PROTEIN"/>
    <property type="match status" value="1"/>
</dbReference>
<keyword evidence="1" id="KW-0472">Membrane</keyword>
<dbReference type="Gene3D" id="1.25.40.10">
    <property type="entry name" value="Tetratricopeptide repeat domain"/>
    <property type="match status" value="1"/>
</dbReference>
<keyword evidence="1" id="KW-0812">Transmembrane</keyword>
<dbReference type="EMBL" id="PNCG01000024">
    <property type="protein sequence ID" value="TMP85542.1"/>
    <property type="molecule type" value="Genomic_DNA"/>
</dbReference>
<dbReference type="PANTHER" id="PTHR11102:SF160">
    <property type="entry name" value="ERAD-ASSOCIATED E3 UBIQUITIN-PROTEIN LIGASE COMPONENT HRD3"/>
    <property type="match status" value="1"/>
</dbReference>
<evidence type="ECO:0008006" key="4">
    <source>
        <dbReference type="Google" id="ProtNLM"/>
    </source>
</evidence>
<proteinExistence type="predicted"/>
<accession>A0A5S3YZU1</accession>
<dbReference type="AlphaFoldDB" id="A0A5S3YZU1"/>
<evidence type="ECO:0000313" key="2">
    <source>
        <dbReference type="EMBL" id="TMP85542.1"/>
    </source>
</evidence>
<feature type="transmembrane region" description="Helical" evidence="1">
    <location>
        <begin position="86"/>
        <end position="108"/>
    </location>
</feature>
<dbReference type="InterPro" id="IPR050767">
    <property type="entry name" value="Sel1_AlgK"/>
</dbReference>
<reference evidence="2 3" key="1">
    <citation type="submission" date="2017-12" db="EMBL/GenBank/DDBJ databases">
        <authorList>
            <person name="Paulsen S."/>
            <person name="Gram L.K."/>
        </authorList>
    </citation>
    <scope>NUCLEOTIDE SEQUENCE [LARGE SCALE GENOMIC DNA]</scope>
    <source>
        <strain evidence="2 3">S2897</strain>
    </source>
</reference>
<dbReference type="Pfam" id="PF08238">
    <property type="entry name" value="Sel1"/>
    <property type="match status" value="1"/>
</dbReference>
<reference evidence="3" key="2">
    <citation type="submission" date="2019-06" db="EMBL/GenBank/DDBJ databases">
        <title>Co-occurence of chitin degradation, pigmentation and bioactivity in marine Pseudoalteromonas.</title>
        <authorList>
            <person name="Sonnenschein E.C."/>
            <person name="Bech P.K."/>
        </authorList>
    </citation>
    <scope>NUCLEOTIDE SEQUENCE [LARGE SCALE GENOMIC DNA]</scope>
    <source>
        <strain evidence="3">S2897</strain>
    </source>
</reference>
<dbReference type="SUPFAM" id="SSF81901">
    <property type="entry name" value="HCP-like"/>
    <property type="match status" value="1"/>
</dbReference>
<comment type="caution">
    <text evidence="2">The sequence shown here is derived from an EMBL/GenBank/DDBJ whole genome shotgun (WGS) entry which is preliminary data.</text>
</comment>
<dbReference type="InterPro" id="IPR006597">
    <property type="entry name" value="Sel1-like"/>
</dbReference>
<evidence type="ECO:0000313" key="3">
    <source>
        <dbReference type="Proteomes" id="UP000305874"/>
    </source>
</evidence>